<feature type="domain" description="Transposase MuDR plant" evidence="1">
    <location>
        <begin position="136"/>
        <end position="204"/>
    </location>
</feature>
<gene>
    <name evidence="3" type="ORF">L1049_013171</name>
</gene>
<evidence type="ECO:0000259" key="1">
    <source>
        <dbReference type="Pfam" id="PF03108"/>
    </source>
</evidence>
<sequence length="494" mass="57590">MDDNICLMCSFGGSTCVMRTDLYTSFVDVQRFVLAKWRSLRLGRFDLFYSLFGHTKIMLENDEDLKNMFCIGSRYGILQFDIEVVNNCDMDLDNHCMENSRSLVGQEFDGRETDLLLSYCFHKEKTLLSASWVNLIKKVGQCFKDGVVEFRESLRKYSVEIGFDYDYVRNEPGRVTAECKMKERRGCMWQVHARMERSNGCFYIRELNNVHTCGAALRTTKHKRMGSNIVSSEFVEVLRGKPLISPIEVRRDFKTKYGLDISYSNVWMGIEKARTSLYGDNSESFEQLRWFIEEATRTNPGSIFVLDVDEDSNQFKRFFASFSACINGFKYCRPMLFVDGTFLKSRYKGQLLAATAKDGNQGLFPLAFAVVDSESKENWRWFFKNLLEVVGDERQITFISDRNNGLKSALSKVFPNAYHAYCLHHLKINLRDNVRGHKSFKDRMVFLFRECAYAPTEYKFQEKLSDLLEEGKEQVEYFLNDCPFQCWSNVYFEG</sequence>
<dbReference type="InterPro" id="IPR018289">
    <property type="entry name" value="MULE_transposase_dom"/>
</dbReference>
<evidence type="ECO:0000313" key="4">
    <source>
        <dbReference type="Proteomes" id="UP001415857"/>
    </source>
</evidence>
<evidence type="ECO:0008006" key="5">
    <source>
        <dbReference type="Google" id="ProtNLM"/>
    </source>
</evidence>
<protein>
    <recommendedName>
        <fullName evidence="5">MULE transposase domain-containing protein</fullName>
    </recommendedName>
</protein>
<dbReference type="Pfam" id="PF10551">
    <property type="entry name" value="MULE"/>
    <property type="match status" value="1"/>
</dbReference>
<feature type="domain" description="MULE transposase" evidence="2">
    <location>
        <begin position="336"/>
        <end position="427"/>
    </location>
</feature>
<accession>A0AAP0RK50</accession>
<dbReference type="EMBL" id="JBBPBK010000008">
    <property type="protein sequence ID" value="KAK9279492.1"/>
    <property type="molecule type" value="Genomic_DNA"/>
</dbReference>
<keyword evidence="4" id="KW-1185">Reference proteome</keyword>
<dbReference type="Pfam" id="PF03108">
    <property type="entry name" value="DBD_Tnp_Mut"/>
    <property type="match status" value="1"/>
</dbReference>
<organism evidence="3 4">
    <name type="scientific">Liquidambar formosana</name>
    <name type="common">Formosan gum</name>
    <dbReference type="NCBI Taxonomy" id="63359"/>
    <lineage>
        <taxon>Eukaryota</taxon>
        <taxon>Viridiplantae</taxon>
        <taxon>Streptophyta</taxon>
        <taxon>Embryophyta</taxon>
        <taxon>Tracheophyta</taxon>
        <taxon>Spermatophyta</taxon>
        <taxon>Magnoliopsida</taxon>
        <taxon>eudicotyledons</taxon>
        <taxon>Gunneridae</taxon>
        <taxon>Pentapetalae</taxon>
        <taxon>Saxifragales</taxon>
        <taxon>Altingiaceae</taxon>
        <taxon>Liquidambar</taxon>
    </lineage>
</organism>
<evidence type="ECO:0000259" key="2">
    <source>
        <dbReference type="Pfam" id="PF10551"/>
    </source>
</evidence>
<comment type="caution">
    <text evidence="3">The sequence shown here is derived from an EMBL/GenBank/DDBJ whole genome shotgun (WGS) entry which is preliminary data.</text>
</comment>
<dbReference type="PANTHER" id="PTHR31973">
    <property type="entry name" value="POLYPROTEIN, PUTATIVE-RELATED"/>
    <property type="match status" value="1"/>
</dbReference>
<dbReference type="AlphaFoldDB" id="A0AAP0RK50"/>
<evidence type="ECO:0000313" key="3">
    <source>
        <dbReference type="EMBL" id="KAK9279492.1"/>
    </source>
</evidence>
<dbReference type="InterPro" id="IPR004332">
    <property type="entry name" value="Transposase_MuDR"/>
</dbReference>
<dbReference type="PANTHER" id="PTHR31973:SF187">
    <property type="entry name" value="MUTATOR TRANSPOSASE MUDRA PROTEIN"/>
    <property type="match status" value="1"/>
</dbReference>
<proteinExistence type="predicted"/>
<dbReference type="Proteomes" id="UP001415857">
    <property type="component" value="Unassembled WGS sequence"/>
</dbReference>
<reference evidence="3 4" key="1">
    <citation type="journal article" date="2024" name="Plant J.">
        <title>Genome sequences and population genomics reveal climatic adaptation and genomic divergence between two closely related sweetgum species.</title>
        <authorList>
            <person name="Xu W.Q."/>
            <person name="Ren C.Q."/>
            <person name="Zhang X.Y."/>
            <person name="Comes H.P."/>
            <person name="Liu X.H."/>
            <person name="Li Y.G."/>
            <person name="Kettle C.J."/>
            <person name="Jalonen R."/>
            <person name="Gaisberger H."/>
            <person name="Ma Y.Z."/>
            <person name="Qiu Y.X."/>
        </authorList>
    </citation>
    <scope>NUCLEOTIDE SEQUENCE [LARGE SCALE GENOMIC DNA]</scope>
    <source>
        <strain evidence="3">Hangzhou</strain>
    </source>
</reference>
<name>A0AAP0RK50_LIQFO</name>